<evidence type="ECO:0000256" key="2">
    <source>
        <dbReference type="ARBA" id="ARBA00022801"/>
    </source>
</evidence>
<evidence type="ECO:0000259" key="3">
    <source>
        <dbReference type="Pfam" id="PF00561"/>
    </source>
</evidence>
<dbReference type="InterPro" id="IPR000073">
    <property type="entry name" value="AB_hydrolase_1"/>
</dbReference>
<dbReference type="InterPro" id="IPR051601">
    <property type="entry name" value="Serine_prot/Carboxylest_S33"/>
</dbReference>
<dbReference type="SUPFAM" id="SSF53474">
    <property type="entry name" value="alpha/beta-Hydrolases"/>
    <property type="match status" value="1"/>
</dbReference>
<dbReference type="PANTHER" id="PTHR43248">
    <property type="entry name" value="2-SUCCINYL-6-HYDROXY-2,4-CYCLOHEXADIENE-1-CARBOXYLATE SYNTHASE"/>
    <property type="match status" value="1"/>
</dbReference>
<accession>A0A1J5QLY1</accession>
<evidence type="ECO:0000256" key="1">
    <source>
        <dbReference type="ARBA" id="ARBA00010088"/>
    </source>
</evidence>
<protein>
    <submittedName>
        <fullName evidence="4">Proline iminopeptidase</fullName>
        <ecNumber evidence="4">3.4.11.5</ecNumber>
    </submittedName>
</protein>
<name>A0A1J5QLY1_9ZZZZ</name>
<proteinExistence type="inferred from homology"/>
<dbReference type="Pfam" id="PF00561">
    <property type="entry name" value="Abhydrolase_1"/>
    <property type="match status" value="1"/>
</dbReference>
<dbReference type="EMBL" id="MLJW01000625">
    <property type="protein sequence ID" value="OIQ84346.1"/>
    <property type="molecule type" value="Genomic_DNA"/>
</dbReference>
<dbReference type="Gene3D" id="3.40.50.1820">
    <property type="entry name" value="alpha/beta hydrolase"/>
    <property type="match status" value="1"/>
</dbReference>
<dbReference type="AlphaFoldDB" id="A0A1J5QLY1"/>
<gene>
    <name evidence="4" type="primary">pip_6</name>
    <name evidence="4" type="ORF">GALL_338420</name>
</gene>
<comment type="caution">
    <text evidence="4">The sequence shown here is derived from an EMBL/GenBank/DDBJ whole genome shotgun (WGS) entry which is preliminary data.</text>
</comment>
<dbReference type="EC" id="3.4.11.5" evidence="4"/>
<dbReference type="InterPro" id="IPR002410">
    <property type="entry name" value="Peptidase_S33"/>
</dbReference>
<dbReference type="PRINTS" id="PR00793">
    <property type="entry name" value="PROAMNOPTASE"/>
</dbReference>
<dbReference type="InterPro" id="IPR029058">
    <property type="entry name" value="AB_hydrolase_fold"/>
</dbReference>
<dbReference type="GO" id="GO:0006508">
    <property type="term" value="P:proteolysis"/>
    <property type="evidence" value="ECO:0007669"/>
    <property type="project" value="InterPro"/>
</dbReference>
<organism evidence="4">
    <name type="scientific">mine drainage metagenome</name>
    <dbReference type="NCBI Taxonomy" id="410659"/>
    <lineage>
        <taxon>unclassified sequences</taxon>
        <taxon>metagenomes</taxon>
        <taxon>ecological metagenomes</taxon>
    </lineage>
</organism>
<comment type="similarity">
    <text evidence="1">Belongs to the peptidase S33 family.</text>
</comment>
<evidence type="ECO:0000313" key="4">
    <source>
        <dbReference type="EMBL" id="OIQ84346.1"/>
    </source>
</evidence>
<keyword evidence="4" id="KW-0031">Aminopeptidase</keyword>
<keyword evidence="2 4" id="KW-0378">Hydrolase</keyword>
<dbReference type="GO" id="GO:0004177">
    <property type="term" value="F:aminopeptidase activity"/>
    <property type="evidence" value="ECO:0007669"/>
    <property type="project" value="UniProtKB-KW"/>
</dbReference>
<sequence>MLVAEYTIPGIHVREHEVPVPLRWDRPDGSPTLTVFVREIVDPARASEELPLLLFLQGGPGGQGPRPTASGWWSTALQTHRVVLLDQRGTGRSSRVDGHWITTVGSAEDQADVLACFRQDAIVADAEHVRRTVYGGARWATLGQSYGGFLTLAYLSSSPEALTACYVTGGLIGIEADAETVYRRTYPRMERRNAEYDRRYPQDRSRLSTIADHLTDGGVRLPNGDPFTVERLQTLGLRFGMSTGFEQLHWLLDTAWSATITPTLSDGFTSAVQEATGFDDNPLYAVLQESIYQQGEGASAWAAQRVRDERTELATDARPLQLTGEMMFPWMFEQYRALRPFRAAAELLAARTEWPHVYDAARLAANEVPVAAVQYVDDPYVDLDLATQTAQAVGNARVWVTNEFLHDGLRVAGDTILPRLVDMATGRV</sequence>
<feature type="domain" description="AB hydrolase-1" evidence="3">
    <location>
        <begin position="51"/>
        <end position="202"/>
    </location>
</feature>
<reference evidence="4" key="1">
    <citation type="submission" date="2016-10" db="EMBL/GenBank/DDBJ databases">
        <title>Sequence of Gallionella enrichment culture.</title>
        <authorList>
            <person name="Poehlein A."/>
            <person name="Muehling M."/>
            <person name="Daniel R."/>
        </authorList>
    </citation>
    <scope>NUCLEOTIDE SEQUENCE</scope>
</reference>
<keyword evidence="4" id="KW-0645">Protease</keyword>
<dbReference type="PANTHER" id="PTHR43248:SF2">
    <property type="entry name" value="PROLYL AMINOPEPTIDASE"/>
    <property type="match status" value="1"/>
</dbReference>